<protein>
    <recommendedName>
        <fullName evidence="5">Metallo-beta-lactamase domain-containing protein</fullName>
    </recommendedName>
</protein>
<dbReference type="GO" id="GO:0046872">
    <property type="term" value="F:metal ion binding"/>
    <property type="evidence" value="ECO:0007669"/>
    <property type="project" value="UniProtKB-KW"/>
</dbReference>
<dbReference type="AlphaFoldDB" id="A0A510XTE5"/>
<dbReference type="Pfam" id="PF00753">
    <property type="entry name" value="Lactamase_B"/>
    <property type="match status" value="1"/>
</dbReference>
<keyword evidence="4" id="KW-0862">Zinc</keyword>
<evidence type="ECO:0000256" key="4">
    <source>
        <dbReference type="ARBA" id="ARBA00022833"/>
    </source>
</evidence>
<comment type="caution">
    <text evidence="6">The sequence shown here is derived from an EMBL/GenBank/DDBJ whole genome shotgun (WGS) entry which is preliminary data.</text>
</comment>
<sequence>MHVITIPVTPFSQNCRIIACKNTHQAVVIDPGGDTQTIIAALNEHNYALSAIWLTHGN</sequence>
<dbReference type="Proteomes" id="UP000321419">
    <property type="component" value="Unassembled WGS sequence"/>
</dbReference>
<feature type="domain" description="Metallo-beta-lactamase" evidence="5">
    <location>
        <begin position="9"/>
        <end position="57"/>
    </location>
</feature>
<dbReference type="SUPFAM" id="SSF56281">
    <property type="entry name" value="Metallo-hydrolase/oxidoreductase"/>
    <property type="match status" value="1"/>
</dbReference>
<evidence type="ECO:0000256" key="1">
    <source>
        <dbReference type="ARBA" id="ARBA00001947"/>
    </source>
</evidence>
<accession>A0A510XTE5</accession>
<keyword evidence="3" id="KW-0378">Hydrolase</keyword>
<dbReference type="GO" id="GO:0016787">
    <property type="term" value="F:hydrolase activity"/>
    <property type="evidence" value="ECO:0007669"/>
    <property type="project" value="UniProtKB-KW"/>
</dbReference>
<dbReference type="PANTHER" id="PTHR46233:SF3">
    <property type="entry name" value="HYDROXYACYLGLUTATHIONE HYDROLASE GLOC"/>
    <property type="match status" value="1"/>
</dbReference>
<evidence type="ECO:0000313" key="7">
    <source>
        <dbReference type="Proteomes" id="UP000321419"/>
    </source>
</evidence>
<name>A0A510XTE5_9GAMM</name>
<keyword evidence="7" id="KW-1185">Reference proteome</keyword>
<evidence type="ECO:0000256" key="2">
    <source>
        <dbReference type="ARBA" id="ARBA00022723"/>
    </source>
</evidence>
<keyword evidence="2" id="KW-0479">Metal-binding</keyword>
<evidence type="ECO:0000256" key="3">
    <source>
        <dbReference type="ARBA" id="ARBA00022801"/>
    </source>
</evidence>
<dbReference type="InterPro" id="IPR036866">
    <property type="entry name" value="RibonucZ/Hydroxyglut_hydro"/>
</dbReference>
<evidence type="ECO:0000259" key="5">
    <source>
        <dbReference type="Pfam" id="PF00753"/>
    </source>
</evidence>
<comment type="cofactor">
    <cofactor evidence="1">
        <name>Zn(2+)</name>
        <dbReference type="ChEBI" id="CHEBI:29105"/>
    </cofactor>
</comment>
<dbReference type="EMBL" id="BJUM01000008">
    <property type="protein sequence ID" value="GEK54275.1"/>
    <property type="molecule type" value="Genomic_DNA"/>
</dbReference>
<gene>
    <name evidence="6" type="ORF">PES01_11200</name>
</gene>
<dbReference type="PANTHER" id="PTHR46233">
    <property type="entry name" value="HYDROXYACYLGLUTATHIONE HYDROLASE GLOC"/>
    <property type="match status" value="1"/>
</dbReference>
<organism evidence="6 7">
    <name type="scientific">Pseudoalteromonas espejiana</name>
    <dbReference type="NCBI Taxonomy" id="28107"/>
    <lineage>
        <taxon>Bacteria</taxon>
        <taxon>Pseudomonadati</taxon>
        <taxon>Pseudomonadota</taxon>
        <taxon>Gammaproteobacteria</taxon>
        <taxon>Alteromonadales</taxon>
        <taxon>Pseudoalteromonadaceae</taxon>
        <taxon>Pseudoalteromonas</taxon>
    </lineage>
</organism>
<evidence type="ECO:0000313" key="6">
    <source>
        <dbReference type="EMBL" id="GEK54275.1"/>
    </source>
</evidence>
<proteinExistence type="predicted"/>
<reference evidence="6 7" key="1">
    <citation type="submission" date="2019-07" db="EMBL/GenBank/DDBJ databases">
        <title>Whole genome shotgun sequence of Pseudoalteromonas espejiana NBRC 102222.</title>
        <authorList>
            <person name="Hosoyama A."/>
            <person name="Uohara A."/>
            <person name="Ohji S."/>
            <person name="Ichikawa N."/>
        </authorList>
    </citation>
    <scope>NUCLEOTIDE SEQUENCE [LARGE SCALE GENOMIC DNA]</scope>
    <source>
        <strain evidence="6 7">NBRC 102222</strain>
    </source>
</reference>
<dbReference type="Gene3D" id="3.60.15.10">
    <property type="entry name" value="Ribonuclease Z/Hydroxyacylglutathione hydrolase-like"/>
    <property type="match status" value="1"/>
</dbReference>
<dbReference type="InterPro" id="IPR051453">
    <property type="entry name" value="MBL_Glyoxalase_II"/>
</dbReference>
<dbReference type="InterPro" id="IPR001279">
    <property type="entry name" value="Metallo-B-lactamas"/>
</dbReference>